<reference evidence="2 4" key="1">
    <citation type="submission" date="2019-10" db="EMBL/GenBank/DDBJ databases">
        <title>Streptococcis sp, isolated from the respiratory tract of Marmot.</title>
        <authorList>
            <person name="Zhang G."/>
        </authorList>
    </citation>
    <scope>NUCLEOTIDE SEQUENCE [LARGE SCALE GENOMIC DNA]</scope>
    <source>
        <strain evidence="2">Zg-70</strain>
        <strain evidence="4">zg-70</strain>
    </source>
</reference>
<evidence type="ECO:0000313" key="4">
    <source>
        <dbReference type="Proteomes" id="UP000435423"/>
    </source>
</evidence>
<dbReference type="Proteomes" id="UP000435060">
    <property type="component" value="Unassembled WGS sequence"/>
</dbReference>
<comment type="caution">
    <text evidence="2">The sequence shown here is derived from an EMBL/GenBank/DDBJ whole genome shotgun (WGS) entry which is preliminary data.</text>
</comment>
<organism evidence="2 4">
    <name type="scientific">Streptococcus zhangguiae</name>
    <dbReference type="NCBI Taxonomy" id="2664091"/>
    <lineage>
        <taxon>Bacteria</taxon>
        <taxon>Bacillati</taxon>
        <taxon>Bacillota</taxon>
        <taxon>Bacilli</taxon>
        <taxon>Lactobacillales</taxon>
        <taxon>Streptococcaceae</taxon>
        <taxon>Streptococcus</taxon>
    </lineage>
</organism>
<dbReference type="Pfam" id="PF11687">
    <property type="entry name" value="DUF3284"/>
    <property type="match status" value="1"/>
</dbReference>
<dbReference type="EMBL" id="WUBJ01000009">
    <property type="protein sequence ID" value="MWV56829.1"/>
    <property type="molecule type" value="Genomic_DNA"/>
</dbReference>
<dbReference type="RefSeq" id="WP_067088503.1">
    <property type="nucleotide sequence ID" value="NZ_CP072115.1"/>
</dbReference>
<evidence type="ECO:0000313" key="3">
    <source>
        <dbReference type="Proteomes" id="UP000435060"/>
    </source>
</evidence>
<name>A0A6I4RBG6_9STRE</name>
<protein>
    <submittedName>
        <fullName evidence="2">DUF3284 domain-containing protein</fullName>
    </submittedName>
</protein>
<dbReference type="Proteomes" id="UP000435423">
    <property type="component" value="Unassembled WGS sequence"/>
</dbReference>
<dbReference type="InterPro" id="IPR021701">
    <property type="entry name" value="DUF3284"/>
</dbReference>
<dbReference type="AlphaFoldDB" id="A0A6I4RBG6"/>
<evidence type="ECO:0000313" key="1">
    <source>
        <dbReference type="EMBL" id="MTB64842.1"/>
    </source>
</evidence>
<gene>
    <name evidence="1" type="ORF">GGG87_07515</name>
    <name evidence="2" type="ORF">GGH11_07555</name>
</gene>
<dbReference type="EMBL" id="WLCG01000010">
    <property type="protein sequence ID" value="MTB64842.1"/>
    <property type="molecule type" value="Genomic_DNA"/>
</dbReference>
<sequence>MEARLTVTGQPELYYQLCLELFQADYQGATGQTIPLSEIREGLSFVKRFGKKREQSVKVTLQQLVENQSYAVAIQSNRGVQFLTYQLRSLGQDEVEICYSEDYLPEGRFNQLNYKLLLPLMRRSLEKRMLLQIKKFAEFAIKKEVP</sequence>
<keyword evidence="3" id="KW-1185">Reference proteome</keyword>
<accession>A0A6I4RBG6</accession>
<proteinExistence type="predicted"/>
<reference evidence="1 3" key="2">
    <citation type="submission" date="2019-11" db="EMBL/GenBank/DDBJ databases">
        <title>Streptococcis sp. isolated from the respiratory tract of Marmot.</title>
        <authorList>
            <person name="Zhang G."/>
        </authorList>
    </citation>
    <scope>NUCLEOTIDE SEQUENCE [LARGE SCALE GENOMIC DNA]</scope>
    <source>
        <strain evidence="1">Zg-86</strain>
        <strain evidence="3">zg-86</strain>
    </source>
</reference>
<evidence type="ECO:0000313" key="2">
    <source>
        <dbReference type="EMBL" id="MWV56829.1"/>
    </source>
</evidence>